<dbReference type="InterPro" id="IPR051604">
    <property type="entry name" value="Ergot_Alk_Oxidoreductase"/>
</dbReference>
<evidence type="ECO:0000313" key="3">
    <source>
        <dbReference type="Proteomes" id="UP001501563"/>
    </source>
</evidence>
<dbReference type="PANTHER" id="PTHR43162:SF1">
    <property type="entry name" value="PRESTALK A DIFFERENTIATION PROTEIN A"/>
    <property type="match status" value="1"/>
</dbReference>
<dbReference type="Pfam" id="PF05368">
    <property type="entry name" value="NmrA"/>
    <property type="match status" value="1"/>
</dbReference>
<gene>
    <name evidence="2" type="ORF">GCM10022207_28460</name>
</gene>
<dbReference type="RefSeq" id="WP_345548347.1">
    <property type="nucleotide sequence ID" value="NZ_BAAAZA010000007.1"/>
</dbReference>
<dbReference type="InterPro" id="IPR008030">
    <property type="entry name" value="NmrA-like"/>
</dbReference>
<keyword evidence="3" id="KW-1185">Reference proteome</keyword>
<evidence type="ECO:0000313" key="2">
    <source>
        <dbReference type="EMBL" id="GAA3862969.1"/>
    </source>
</evidence>
<dbReference type="Gene3D" id="3.90.25.10">
    <property type="entry name" value="UDP-galactose 4-epimerase, domain 1"/>
    <property type="match status" value="1"/>
</dbReference>
<proteinExistence type="predicted"/>
<dbReference type="Proteomes" id="UP001501563">
    <property type="component" value="Unassembled WGS sequence"/>
</dbReference>
<dbReference type="InterPro" id="IPR036291">
    <property type="entry name" value="NAD(P)-bd_dom_sf"/>
</dbReference>
<dbReference type="EMBL" id="BAAAZA010000007">
    <property type="protein sequence ID" value="GAA3862969.1"/>
    <property type="molecule type" value="Genomic_DNA"/>
</dbReference>
<reference evidence="3" key="1">
    <citation type="journal article" date="2019" name="Int. J. Syst. Evol. Microbiol.">
        <title>The Global Catalogue of Microorganisms (GCM) 10K type strain sequencing project: providing services to taxonomists for standard genome sequencing and annotation.</title>
        <authorList>
            <consortium name="The Broad Institute Genomics Platform"/>
            <consortium name="The Broad Institute Genome Sequencing Center for Infectious Disease"/>
            <person name="Wu L."/>
            <person name="Ma J."/>
        </authorList>
    </citation>
    <scope>NUCLEOTIDE SEQUENCE [LARGE SCALE GENOMIC DNA]</scope>
    <source>
        <strain evidence="3">JCM 16578</strain>
    </source>
</reference>
<feature type="domain" description="NmrA-like" evidence="1">
    <location>
        <begin position="6"/>
        <end position="289"/>
    </location>
</feature>
<dbReference type="SUPFAM" id="SSF51735">
    <property type="entry name" value="NAD(P)-binding Rossmann-fold domains"/>
    <property type="match status" value="1"/>
</dbReference>
<protein>
    <submittedName>
        <fullName evidence="2">SDR family oxidoreductase</fullName>
    </submittedName>
</protein>
<dbReference type="PANTHER" id="PTHR43162">
    <property type="match status" value="1"/>
</dbReference>
<accession>A0ABP7K203</accession>
<organism evidence="2 3">
    <name type="scientific">Streptomyces lannensis</name>
    <dbReference type="NCBI Taxonomy" id="766498"/>
    <lineage>
        <taxon>Bacteria</taxon>
        <taxon>Bacillati</taxon>
        <taxon>Actinomycetota</taxon>
        <taxon>Actinomycetes</taxon>
        <taxon>Kitasatosporales</taxon>
        <taxon>Streptomycetaceae</taxon>
        <taxon>Streptomyces</taxon>
    </lineage>
</organism>
<evidence type="ECO:0000259" key="1">
    <source>
        <dbReference type="Pfam" id="PF05368"/>
    </source>
</evidence>
<dbReference type="Gene3D" id="3.40.50.720">
    <property type="entry name" value="NAD(P)-binding Rossmann-like Domain"/>
    <property type="match status" value="1"/>
</dbReference>
<sequence length="301" mass="32913">MVASNRVLIAGAGGVGRTVLELLRAQGVPVRAMVRRDDERAAGLRALGAEVVLGDLTRPESVAAALEGVGRMYFAMPVSRDHLLAATVVATVAREHGQLDALVGMSQMTVSQMTATSNAESHQQRLHWLAEQVLNWSDLPVVHIRPTSFLDNPLFTTLAARSIQASGTIALPFGTGRTSPVAVDDVARVVATVLREPASHTGNVYELTGPRTLDMIEMAEEFTRALGRQVTYTDVPLDRWRAEVLAKVRLPQHIEDHIAVMASLHQQNRYDRASDHVERVTGVPARTVEEFVADRRDFYLG</sequence>
<comment type="caution">
    <text evidence="2">The sequence shown here is derived from an EMBL/GenBank/DDBJ whole genome shotgun (WGS) entry which is preliminary data.</text>
</comment>
<name>A0ABP7K203_9ACTN</name>